<dbReference type="GO" id="GO:0016998">
    <property type="term" value="P:cell wall macromolecule catabolic process"/>
    <property type="evidence" value="ECO:0007669"/>
    <property type="project" value="InterPro"/>
</dbReference>
<keyword evidence="7" id="KW-1185">Reference proteome</keyword>
<dbReference type="Gene3D" id="1.10.530.10">
    <property type="match status" value="1"/>
</dbReference>
<evidence type="ECO:0000259" key="5">
    <source>
        <dbReference type="PROSITE" id="PS00774"/>
    </source>
</evidence>
<proteinExistence type="predicted"/>
<name>A0A2W7RSP5_9BACT</name>
<sequence length="302" mass="34365">MMGNYVKMIRTLIIVLLLCTVSITNASPLFNNGTIKANQSELLPVQKRVLQYLNVQKWNELFPHRFGIKNGQSSNDFYSFNAFLQALQYFPDFLNTNDKVLQKRELAAFLANMAYETGGGWPTAPDGYFKWGLHFVEEQACLNGCQQYSDTSKKNWMPVPGKSYHGRGPLQLSWNYNYGQFSEFLFGNKDSLLQHPEIVATNGVVSFASALWFWMHPQKPKPSCHEVMAGIWKPNAYDSSRNILPGFGTVINIINGGIECGNNKPYTQYSRMGYYQYFCNYLHVTPGPNIGCANQKPFNRVL</sequence>
<dbReference type="Proteomes" id="UP000249720">
    <property type="component" value="Unassembled WGS sequence"/>
</dbReference>
<dbReference type="PANTHER" id="PTHR22595">
    <property type="entry name" value="CHITINASE-RELATED"/>
    <property type="match status" value="1"/>
</dbReference>
<dbReference type="InterPro" id="IPR000726">
    <property type="entry name" value="Glyco_hydro_19_cat"/>
</dbReference>
<comment type="caution">
    <text evidence="6">The sequence shown here is derived from an EMBL/GenBank/DDBJ whole genome shotgun (WGS) entry which is preliminary data.</text>
</comment>
<evidence type="ECO:0000313" key="7">
    <source>
        <dbReference type="Proteomes" id="UP000249720"/>
    </source>
</evidence>
<dbReference type="EMBL" id="QKZV01000003">
    <property type="protein sequence ID" value="PZX63481.1"/>
    <property type="molecule type" value="Genomic_DNA"/>
</dbReference>
<evidence type="ECO:0000313" key="6">
    <source>
        <dbReference type="EMBL" id="PZX63481.1"/>
    </source>
</evidence>
<keyword evidence="1" id="KW-0611">Plant defense</keyword>
<dbReference type="PROSITE" id="PS00774">
    <property type="entry name" value="CHITINASE_19_2"/>
    <property type="match status" value="1"/>
</dbReference>
<dbReference type="AlphaFoldDB" id="A0A2W7RSP5"/>
<reference evidence="6 7" key="1">
    <citation type="submission" date="2018-06" db="EMBL/GenBank/DDBJ databases">
        <title>Genomic Encyclopedia of Archaeal and Bacterial Type Strains, Phase II (KMG-II): from individual species to whole genera.</title>
        <authorList>
            <person name="Goeker M."/>
        </authorList>
    </citation>
    <scope>NUCLEOTIDE SEQUENCE [LARGE SCALE GENOMIC DNA]</scope>
    <source>
        <strain evidence="6 7">DSM 23241</strain>
    </source>
</reference>
<protein>
    <submittedName>
        <fullName evidence="6">Chitinase class I</fullName>
    </submittedName>
</protein>
<dbReference type="Pfam" id="PF00182">
    <property type="entry name" value="Glyco_hydro_19"/>
    <property type="match status" value="1"/>
</dbReference>
<evidence type="ECO:0000256" key="2">
    <source>
        <dbReference type="ARBA" id="ARBA00023157"/>
    </source>
</evidence>
<feature type="disulfide bond" evidence="4">
    <location>
        <begin position="260"/>
        <end position="292"/>
    </location>
</feature>
<dbReference type="PANTHER" id="PTHR22595:SF79">
    <property type="entry name" value="CHITINASE 12"/>
    <property type="match status" value="1"/>
</dbReference>
<dbReference type="GO" id="GO:0050832">
    <property type="term" value="P:defense response to fungus"/>
    <property type="evidence" value="ECO:0007669"/>
    <property type="project" value="UniProtKB-ARBA"/>
</dbReference>
<evidence type="ECO:0000256" key="3">
    <source>
        <dbReference type="PIRSR" id="PIRSR001060-1"/>
    </source>
</evidence>
<feature type="domain" description="Glycoside hydrolase family 19 catalytic" evidence="5">
    <location>
        <begin position="205"/>
        <end position="215"/>
    </location>
</feature>
<dbReference type="Gene3D" id="3.30.20.10">
    <property type="entry name" value="Endochitinase, domain 2"/>
    <property type="match status" value="1"/>
</dbReference>
<dbReference type="SUPFAM" id="SSF53955">
    <property type="entry name" value="Lysozyme-like"/>
    <property type="match status" value="1"/>
</dbReference>
<feature type="active site" description="Proton donor" evidence="3">
    <location>
        <position position="116"/>
    </location>
</feature>
<evidence type="ECO:0000256" key="4">
    <source>
        <dbReference type="PIRSR" id="PIRSR001060-2"/>
    </source>
</evidence>
<dbReference type="GO" id="GO:0006032">
    <property type="term" value="P:chitin catabolic process"/>
    <property type="evidence" value="ECO:0007669"/>
    <property type="project" value="InterPro"/>
</dbReference>
<keyword evidence="2 4" id="KW-1015">Disulfide bond</keyword>
<evidence type="ECO:0000256" key="1">
    <source>
        <dbReference type="ARBA" id="ARBA00022821"/>
    </source>
</evidence>
<organism evidence="6 7">
    <name type="scientific">Hydrotalea sandarakina</name>
    <dbReference type="NCBI Taxonomy" id="1004304"/>
    <lineage>
        <taxon>Bacteria</taxon>
        <taxon>Pseudomonadati</taxon>
        <taxon>Bacteroidota</taxon>
        <taxon>Chitinophagia</taxon>
        <taxon>Chitinophagales</taxon>
        <taxon>Chitinophagaceae</taxon>
        <taxon>Hydrotalea</taxon>
    </lineage>
</organism>
<dbReference type="GO" id="GO:0004568">
    <property type="term" value="F:chitinase activity"/>
    <property type="evidence" value="ECO:0007669"/>
    <property type="project" value="InterPro"/>
</dbReference>
<dbReference type="GO" id="GO:0005975">
    <property type="term" value="P:carbohydrate metabolic process"/>
    <property type="evidence" value="ECO:0007669"/>
    <property type="project" value="InterPro"/>
</dbReference>
<dbReference type="CDD" id="cd00325">
    <property type="entry name" value="chitinase_GH19"/>
    <property type="match status" value="1"/>
</dbReference>
<dbReference type="InterPro" id="IPR016283">
    <property type="entry name" value="Glyco_hydro_19"/>
</dbReference>
<gene>
    <name evidence="6" type="ORF">LX80_01125</name>
</gene>
<dbReference type="InterPro" id="IPR023346">
    <property type="entry name" value="Lysozyme-like_dom_sf"/>
</dbReference>
<accession>A0A2W7RSP5</accession>
<dbReference type="PIRSF" id="PIRSF001060">
    <property type="entry name" value="Endochitinase"/>
    <property type="match status" value="1"/>
</dbReference>